<organism evidence="1 2">
    <name type="scientific">Anopheles dirus</name>
    <dbReference type="NCBI Taxonomy" id="7168"/>
    <lineage>
        <taxon>Eukaryota</taxon>
        <taxon>Metazoa</taxon>
        <taxon>Ecdysozoa</taxon>
        <taxon>Arthropoda</taxon>
        <taxon>Hexapoda</taxon>
        <taxon>Insecta</taxon>
        <taxon>Pterygota</taxon>
        <taxon>Neoptera</taxon>
        <taxon>Endopterygota</taxon>
        <taxon>Diptera</taxon>
        <taxon>Nematocera</taxon>
        <taxon>Culicoidea</taxon>
        <taxon>Culicidae</taxon>
        <taxon>Anophelinae</taxon>
        <taxon>Anopheles</taxon>
    </lineage>
</organism>
<accession>A0A182NWE6</accession>
<keyword evidence="2" id="KW-1185">Reference proteome</keyword>
<dbReference type="Proteomes" id="UP000075884">
    <property type="component" value="Unassembled WGS sequence"/>
</dbReference>
<evidence type="ECO:0000313" key="1">
    <source>
        <dbReference type="EnsemblMetazoa" id="ADIR014220-PA"/>
    </source>
</evidence>
<reference evidence="2" key="1">
    <citation type="submission" date="2013-03" db="EMBL/GenBank/DDBJ databases">
        <title>The Genome Sequence of Anopheles dirus WRAIR2.</title>
        <authorList>
            <consortium name="The Broad Institute Genomics Platform"/>
            <person name="Neafsey D.E."/>
            <person name="Walton C."/>
            <person name="Walker B."/>
            <person name="Young S.K."/>
            <person name="Zeng Q."/>
            <person name="Gargeya S."/>
            <person name="Fitzgerald M."/>
            <person name="Haas B."/>
            <person name="Abouelleil A."/>
            <person name="Allen A.W."/>
            <person name="Alvarado L."/>
            <person name="Arachchi H.M."/>
            <person name="Berlin A.M."/>
            <person name="Chapman S.B."/>
            <person name="Gainer-Dewar J."/>
            <person name="Goldberg J."/>
            <person name="Griggs A."/>
            <person name="Gujja S."/>
            <person name="Hansen M."/>
            <person name="Howarth C."/>
            <person name="Imamovic A."/>
            <person name="Ireland A."/>
            <person name="Larimer J."/>
            <person name="McCowan C."/>
            <person name="Murphy C."/>
            <person name="Pearson M."/>
            <person name="Poon T.W."/>
            <person name="Priest M."/>
            <person name="Roberts A."/>
            <person name="Saif S."/>
            <person name="Shea T."/>
            <person name="Sisk P."/>
            <person name="Sykes S."/>
            <person name="Wortman J."/>
            <person name="Nusbaum C."/>
            <person name="Birren B."/>
        </authorList>
    </citation>
    <scope>NUCLEOTIDE SEQUENCE [LARGE SCALE GENOMIC DNA]</scope>
    <source>
        <strain evidence="2">WRAIR2</strain>
    </source>
</reference>
<sequence>MYYSIQSSLGLVLAKW</sequence>
<proteinExistence type="predicted"/>
<dbReference type="AlphaFoldDB" id="A0A182NWE6"/>
<dbReference type="EnsemblMetazoa" id="ADIR014220-RA">
    <property type="protein sequence ID" value="ADIR014220-PA"/>
    <property type="gene ID" value="ADIR014220"/>
</dbReference>
<evidence type="ECO:0000313" key="2">
    <source>
        <dbReference type="Proteomes" id="UP000075884"/>
    </source>
</evidence>
<dbReference type="VEuPathDB" id="VectorBase:ADIR014220"/>
<reference evidence="1" key="2">
    <citation type="submission" date="2020-05" db="UniProtKB">
        <authorList>
            <consortium name="EnsemblMetazoa"/>
        </authorList>
    </citation>
    <scope>IDENTIFICATION</scope>
    <source>
        <strain evidence="1">WRAIR2</strain>
    </source>
</reference>
<protein>
    <submittedName>
        <fullName evidence="1">Uncharacterized protein</fullName>
    </submittedName>
</protein>
<name>A0A182NWE6_9DIPT</name>